<reference evidence="3" key="1">
    <citation type="submission" date="2021-01" db="EMBL/GenBank/DDBJ databases">
        <title>Caligus Genome Assembly.</title>
        <authorList>
            <person name="Gallardo-Escarate C."/>
        </authorList>
    </citation>
    <scope>NUCLEOTIDE SEQUENCE [LARGE SCALE GENOMIC DNA]</scope>
</reference>
<sequence length="92" mass="10398">MSWVPAPIPAPRKNKPLLKDAPANSGVAPDEESPYMNLSELIHSVERDIWVLEQLENKSRSRHPWSLDMPVVTTEEILNLPGYKPKNKPSKS</sequence>
<dbReference type="Proteomes" id="UP000595437">
    <property type="component" value="Chromosome 2"/>
</dbReference>
<dbReference type="AlphaFoldDB" id="A0A7T8KLS0"/>
<evidence type="ECO:0000256" key="1">
    <source>
        <dbReference type="SAM" id="MobiDB-lite"/>
    </source>
</evidence>
<feature type="compositionally biased region" description="Pro residues" evidence="1">
    <location>
        <begin position="1"/>
        <end position="10"/>
    </location>
</feature>
<feature type="region of interest" description="Disordered" evidence="1">
    <location>
        <begin position="1"/>
        <end position="33"/>
    </location>
</feature>
<feature type="non-terminal residue" evidence="2">
    <location>
        <position position="1"/>
    </location>
</feature>
<accession>A0A7T8KLS0</accession>
<organism evidence="2 3">
    <name type="scientific">Caligus rogercresseyi</name>
    <name type="common">Sea louse</name>
    <dbReference type="NCBI Taxonomy" id="217165"/>
    <lineage>
        <taxon>Eukaryota</taxon>
        <taxon>Metazoa</taxon>
        <taxon>Ecdysozoa</taxon>
        <taxon>Arthropoda</taxon>
        <taxon>Crustacea</taxon>
        <taxon>Multicrustacea</taxon>
        <taxon>Hexanauplia</taxon>
        <taxon>Copepoda</taxon>
        <taxon>Siphonostomatoida</taxon>
        <taxon>Caligidae</taxon>
        <taxon>Caligus</taxon>
    </lineage>
</organism>
<evidence type="ECO:0000313" key="3">
    <source>
        <dbReference type="Proteomes" id="UP000595437"/>
    </source>
</evidence>
<name>A0A7T8KLS0_CALRO</name>
<dbReference type="EMBL" id="CP045891">
    <property type="protein sequence ID" value="QQP58274.1"/>
    <property type="molecule type" value="Genomic_DNA"/>
</dbReference>
<keyword evidence="3" id="KW-1185">Reference proteome</keyword>
<evidence type="ECO:0000313" key="2">
    <source>
        <dbReference type="EMBL" id="QQP58274.1"/>
    </source>
</evidence>
<protein>
    <submittedName>
        <fullName evidence="2">Uncharacterized protein</fullName>
    </submittedName>
</protein>
<gene>
    <name evidence="2" type="ORF">FKW44_003536</name>
</gene>
<proteinExistence type="predicted"/>